<dbReference type="EMBL" id="WKMW01000009">
    <property type="protein sequence ID" value="MRY84763.1"/>
    <property type="molecule type" value="Genomic_DNA"/>
</dbReference>
<keyword evidence="1" id="KW-0812">Transmembrane</keyword>
<evidence type="ECO:0000256" key="1">
    <source>
        <dbReference type="SAM" id="Phobius"/>
    </source>
</evidence>
<evidence type="ECO:0000313" key="4">
    <source>
        <dbReference type="EMBL" id="CUQ08143.1"/>
    </source>
</evidence>
<sequence length="314" mass="36454">MERKVEHKSVSRQVQEIKALSEDILEYRSIDVQKAWLRMERRVGRQAVRRTLSLLFTRAAVILVLPLLFSSLLFSYLYYATRYDEKSQPVVYAEVNSLPGTITRFVLPDQSVVWLNSGSKLTYPSVFEEKERKVLLSGEGYFEVEADPEHPFCVSTSEGLRVVAYGTKFNVNAYADEPFIEAVLEKGKIDVIRNDERIRLEPNKQAVLDKESGTFSVSAANLEEKMDWKGGRIVFRNTSLDKVLKRLEKRYNVEIVLHKSGNAEYKYRATFTTETLEQILDYLKQTAPIEWTSREPSQRLDSSFVRRRIDVYQR</sequence>
<organism evidence="4 7">
    <name type="scientific">Parabacteroides distasonis</name>
    <dbReference type="NCBI Taxonomy" id="823"/>
    <lineage>
        <taxon>Bacteria</taxon>
        <taxon>Pseudomonadati</taxon>
        <taxon>Bacteroidota</taxon>
        <taxon>Bacteroidia</taxon>
        <taxon>Bacteroidales</taxon>
        <taxon>Tannerellaceae</taxon>
        <taxon>Parabacteroides</taxon>
    </lineage>
</organism>
<protein>
    <submittedName>
        <fullName evidence="5">DUF4974 domain-containing protein</fullName>
    </submittedName>
    <submittedName>
        <fullName evidence="4">Fec operon regulator FecR</fullName>
    </submittedName>
</protein>
<dbReference type="EMBL" id="WKMX01000006">
    <property type="protein sequence ID" value="MRZ06099.1"/>
    <property type="molecule type" value="Genomic_DNA"/>
</dbReference>
<dbReference type="InterPro" id="IPR006860">
    <property type="entry name" value="FecR"/>
</dbReference>
<dbReference type="Proteomes" id="UP000471216">
    <property type="component" value="Unassembled WGS sequence"/>
</dbReference>
<evidence type="ECO:0000313" key="7">
    <source>
        <dbReference type="Proteomes" id="UP000095332"/>
    </source>
</evidence>
<evidence type="ECO:0000313" key="9">
    <source>
        <dbReference type="Proteomes" id="UP000471216"/>
    </source>
</evidence>
<evidence type="ECO:0000313" key="8">
    <source>
        <dbReference type="Proteomes" id="UP000450599"/>
    </source>
</evidence>
<keyword evidence="1" id="KW-1133">Transmembrane helix</keyword>
<dbReference type="PANTHER" id="PTHR30273">
    <property type="entry name" value="PERIPLASMIC SIGNAL SENSOR AND SIGMA FACTOR ACTIVATOR FECR-RELATED"/>
    <property type="match status" value="1"/>
</dbReference>
<dbReference type="Pfam" id="PF04773">
    <property type="entry name" value="FecR"/>
    <property type="match status" value="1"/>
</dbReference>
<reference evidence="8 9" key="2">
    <citation type="journal article" date="2019" name="Nat. Med.">
        <title>A library of human gut bacterial isolates paired with longitudinal multiomics data enables mechanistic microbiome research.</title>
        <authorList>
            <person name="Poyet M."/>
            <person name="Groussin M."/>
            <person name="Gibbons S.M."/>
            <person name="Avila-Pacheco J."/>
            <person name="Jiang X."/>
            <person name="Kearney S.M."/>
            <person name="Perrotta A.R."/>
            <person name="Berdy B."/>
            <person name="Zhao S."/>
            <person name="Lieberman T.D."/>
            <person name="Swanson P.K."/>
            <person name="Smith M."/>
            <person name="Roesemann S."/>
            <person name="Alexander J.E."/>
            <person name="Rich S.A."/>
            <person name="Livny J."/>
            <person name="Vlamakis H."/>
            <person name="Clish C."/>
            <person name="Bullock K."/>
            <person name="Deik A."/>
            <person name="Scott J."/>
            <person name="Pierce K.A."/>
            <person name="Xavier R.J."/>
            <person name="Alm E.J."/>
        </authorList>
    </citation>
    <scope>NUCLEOTIDE SEQUENCE [LARGE SCALE GENOMIC DNA]</scope>
    <source>
        <strain evidence="6 9">BIOML-A10</strain>
        <strain evidence="5 8">BIOML-A11</strain>
    </source>
</reference>
<dbReference type="EMBL" id="CZBM01000004">
    <property type="protein sequence ID" value="CUQ08143.1"/>
    <property type="molecule type" value="Genomic_DNA"/>
</dbReference>
<feature type="domain" description="FecR protein" evidence="2">
    <location>
        <begin position="97"/>
        <end position="189"/>
    </location>
</feature>
<dbReference type="AlphaFoldDB" id="A0A174TDS8"/>
<dbReference type="InterPro" id="IPR032508">
    <property type="entry name" value="FecR_C"/>
</dbReference>
<dbReference type="Gene3D" id="2.60.120.1440">
    <property type="match status" value="1"/>
</dbReference>
<dbReference type="PIRSF" id="PIRSF018266">
    <property type="entry name" value="FecR"/>
    <property type="match status" value="1"/>
</dbReference>
<proteinExistence type="predicted"/>
<dbReference type="Pfam" id="PF16344">
    <property type="entry name" value="FecR_C"/>
    <property type="match status" value="1"/>
</dbReference>
<keyword evidence="1" id="KW-0472">Membrane</keyword>
<dbReference type="InterPro" id="IPR012373">
    <property type="entry name" value="Ferrdict_sens_TM"/>
</dbReference>
<dbReference type="Proteomes" id="UP000095332">
    <property type="component" value="Unassembled WGS sequence"/>
</dbReference>
<evidence type="ECO:0000259" key="3">
    <source>
        <dbReference type="Pfam" id="PF16344"/>
    </source>
</evidence>
<evidence type="ECO:0000313" key="5">
    <source>
        <dbReference type="EMBL" id="MRY84763.1"/>
    </source>
</evidence>
<feature type="domain" description="Protein FecR C-terminal" evidence="3">
    <location>
        <begin position="232"/>
        <end position="292"/>
    </location>
</feature>
<dbReference type="Gene3D" id="3.55.50.30">
    <property type="match status" value="1"/>
</dbReference>
<reference evidence="4 7" key="1">
    <citation type="submission" date="2015-09" db="EMBL/GenBank/DDBJ databases">
        <authorList>
            <consortium name="Pathogen Informatics"/>
        </authorList>
    </citation>
    <scope>NUCLEOTIDE SEQUENCE [LARGE SCALE GENOMIC DNA]</scope>
    <source>
        <strain evidence="4 7">2789STDY5834948</strain>
    </source>
</reference>
<gene>
    <name evidence="4" type="ORF">ERS852560_01369</name>
    <name evidence="6" type="ORF">GKD54_07690</name>
    <name evidence="5" type="ORF">GKD58_10940</name>
</gene>
<evidence type="ECO:0000259" key="2">
    <source>
        <dbReference type="Pfam" id="PF04773"/>
    </source>
</evidence>
<dbReference type="RefSeq" id="WP_036618370.1">
    <property type="nucleotide sequence ID" value="NZ_CP103178.1"/>
</dbReference>
<evidence type="ECO:0000313" key="6">
    <source>
        <dbReference type="EMBL" id="MRZ06099.1"/>
    </source>
</evidence>
<dbReference type="Proteomes" id="UP000450599">
    <property type="component" value="Unassembled WGS sequence"/>
</dbReference>
<name>A0A174TDS8_PARDI</name>
<dbReference type="GO" id="GO:0016989">
    <property type="term" value="F:sigma factor antagonist activity"/>
    <property type="evidence" value="ECO:0007669"/>
    <property type="project" value="TreeGrafter"/>
</dbReference>
<feature type="transmembrane region" description="Helical" evidence="1">
    <location>
        <begin position="55"/>
        <end position="79"/>
    </location>
</feature>
<dbReference type="PANTHER" id="PTHR30273:SF2">
    <property type="entry name" value="PROTEIN FECR"/>
    <property type="match status" value="1"/>
</dbReference>
<accession>A0A174TDS8</accession>